<dbReference type="EMBL" id="QPII01000010">
    <property type="protein sequence ID" value="RCV88435.1"/>
    <property type="molecule type" value="Genomic_DNA"/>
</dbReference>
<dbReference type="InterPro" id="IPR018389">
    <property type="entry name" value="DctP_fam"/>
</dbReference>
<dbReference type="PANTHER" id="PTHR33376:SF7">
    <property type="entry name" value="C4-DICARBOXYLATE-BINDING PROTEIN DCTB"/>
    <property type="match status" value="1"/>
</dbReference>
<protein>
    <recommendedName>
        <fullName evidence="7">TRAP transporter substrate-binding protein</fullName>
    </recommendedName>
</protein>
<feature type="compositionally biased region" description="Basic and acidic residues" evidence="4">
    <location>
        <begin position="20"/>
        <end position="44"/>
    </location>
</feature>
<evidence type="ECO:0000256" key="2">
    <source>
        <dbReference type="ARBA" id="ARBA00022448"/>
    </source>
</evidence>
<feature type="region of interest" description="Disordered" evidence="4">
    <location>
        <begin position="1"/>
        <end position="48"/>
    </location>
</feature>
<dbReference type="OrthoDB" id="6161422at2"/>
<dbReference type="CDD" id="cd13603">
    <property type="entry name" value="PBP2_TRAP_Siap_TeaA_like"/>
    <property type="match status" value="1"/>
</dbReference>
<organism evidence="5 6">
    <name type="scientific">Billgrantia montanilacus</name>
    <dbReference type="NCBI Taxonomy" id="2282305"/>
    <lineage>
        <taxon>Bacteria</taxon>
        <taxon>Pseudomonadati</taxon>
        <taxon>Pseudomonadota</taxon>
        <taxon>Gammaproteobacteria</taxon>
        <taxon>Oceanospirillales</taxon>
        <taxon>Halomonadaceae</taxon>
        <taxon>Billgrantia</taxon>
    </lineage>
</organism>
<evidence type="ECO:0000256" key="3">
    <source>
        <dbReference type="ARBA" id="ARBA00022729"/>
    </source>
</evidence>
<dbReference type="Proteomes" id="UP000252405">
    <property type="component" value="Unassembled WGS sequence"/>
</dbReference>
<comment type="similarity">
    <text evidence="1">Belongs to the bacterial solute-binding protein 7 family.</text>
</comment>
<evidence type="ECO:0008006" key="7">
    <source>
        <dbReference type="Google" id="ProtNLM"/>
    </source>
</evidence>
<dbReference type="Pfam" id="PF03480">
    <property type="entry name" value="DctP"/>
    <property type="match status" value="1"/>
</dbReference>
<keyword evidence="6" id="KW-1185">Reference proteome</keyword>
<dbReference type="AlphaFoldDB" id="A0A368TUK8"/>
<dbReference type="PANTHER" id="PTHR33376">
    <property type="match status" value="1"/>
</dbReference>
<sequence>MKIAAMTWKGSALSGTRASSGRESRDKGISHARQEPRQEQERIKNSKRRTIMKKHASKLLCTLSISALFTPLALAQSVEATLAHPHQNYGVQAAEAFKNHVEAATDGELTINLVRHGALGGDREITDQLRLGELEFNLPGAGGIASIFPHAQVHSWPFLFTERSVFWALPQDPEYMQLTRDELLDASGNTMRLLALMENSIRHLYTTRGPIRTPADMQEHAIKMRTQAVPLHQELFEALGAAQIVTVSAPERYSALQSGLIDGLEGGLSSAWDAGLMEVADYVSLTGHMYEYLWLVSNNDFYESLPEAHRQAVDEAAIIATATSNAISFQDDNEALVLMAEAGKEIYVPTVDELRQWQDIAVPAARNFIEEEVPESYIEATLAALERTEQRIAGVKGSTTD</sequence>
<dbReference type="GO" id="GO:0055085">
    <property type="term" value="P:transmembrane transport"/>
    <property type="evidence" value="ECO:0007669"/>
    <property type="project" value="InterPro"/>
</dbReference>
<proteinExistence type="inferred from homology"/>
<dbReference type="NCBIfam" id="NF037995">
    <property type="entry name" value="TRAP_S1"/>
    <property type="match status" value="1"/>
</dbReference>
<comment type="caution">
    <text evidence="5">The sequence shown here is derived from an EMBL/GenBank/DDBJ whole genome shotgun (WGS) entry which is preliminary data.</text>
</comment>
<keyword evidence="2" id="KW-0813">Transport</keyword>
<evidence type="ECO:0000313" key="5">
    <source>
        <dbReference type="EMBL" id="RCV88435.1"/>
    </source>
</evidence>
<evidence type="ECO:0000313" key="6">
    <source>
        <dbReference type="Proteomes" id="UP000252405"/>
    </source>
</evidence>
<evidence type="ECO:0000256" key="4">
    <source>
        <dbReference type="SAM" id="MobiDB-lite"/>
    </source>
</evidence>
<dbReference type="Gene3D" id="3.40.190.170">
    <property type="entry name" value="Bacterial extracellular solute-binding protein, family 7"/>
    <property type="match status" value="1"/>
</dbReference>
<accession>A0A368TUK8</accession>
<reference evidence="5 6" key="1">
    <citation type="submission" date="2018-07" db="EMBL/GenBank/DDBJ databases">
        <title>Halomonas montanilacus sp. nov., isolated from Lake Pengyan on Tibetan Plateau.</title>
        <authorList>
            <person name="Lu H."/>
            <person name="Xing P."/>
            <person name="Wu Q."/>
        </authorList>
    </citation>
    <scope>NUCLEOTIDE SEQUENCE [LARGE SCALE GENOMIC DNA]</scope>
    <source>
        <strain evidence="5 6">PYC7W</strain>
    </source>
</reference>
<keyword evidence="3" id="KW-0732">Signal</keyword>
<gene>
    <name evidence="5" type="ORF">DU505_14220</name>
</gene>
<name>A0A368TUK8_9GAMM</name>
<dbReference type="InterPro" id="IPR038404">
    <property type="entry name" value="TRAP_DctP_sf"/>
</dbReference>
<evidence type="ECO:0000256" key="1">
    <source>
        <dbReference type="ARBA" id="ARBA00009023"/>
    </source>
</evidence>